<evidence type="ECO:0000313" key="2">
    <source>
        <dbReference type="Proteomes" id="UP000198302"/>
    </source>
</evidence>
<name>A0ABX4C9M8_9FLAO</name>
<protein>
    <submittedName>
        <fullName evidence="1">GLPGLI family protein</fullName>
    </submittedName>
</protein>
<dbReference type="EMBL" id="MUGX01000008">
    <property type="protein sequence ID" value="OXA89616.1"/>
    <property type="molecule type" value="Genomic_DNA"/>
</dbReference>
<accession>A0ABX4C9M8</accession>
<dbReference type="NCBIfam" id="TIGR01200">
    <property type="entry name" value="GLPGLI"/>
    <property type="match status" value="1"/>
</dbReference>
<dbReference type="Pfam" id="PF09697">
    <property type="entry name" value="Porph_ging"/>
    <property type="match status" value="1"/>
</dbReference>
<proteinExistence type="predicted"/>
<organism evidence="1 2">
    <name type="scientific">Flavobacterium hibernum</name>
    <dbReference type="NCBI Taxonomy" id="37752"/>
    <lineage>
        <taxon>Bacteria</taxon>
        <taxon>Pseudomonadati</taxon>
        <taxon>Bacteroidota</taxon>
        <taxon>Flavobacteriia</taxon>
        <taxon>Flavobacteriales</taxon>
        <taxon>Flavobacteriaceae</taxon>
        <taxon>Flavobacterium</taxon>
    </lineage>
</organism>
<sequence>MKRIFIFLVLLTTQSYGQTIKGVYIHTHLKSMSSDANGVTENPVKPETFSFFYSAQKSLYEMISSQKSKIDTSQIFHNGLKLETYNAVTLADIDITYKNFKNNQIIKEYNIRNSDFSAKDKLTDYEWTITNETAVINGYKCKKATTKKAFVPTTAWFTEEIPINDGPFEFWGLPGLIIKVELGGYSTIALETLKITKETSEIKEPQNKSTQVTLDNFYSSIEAYLEGTSPLNKYK</sequence>
<evidence type="ECO:0000313" key="1">
    <source>
        <dbReference type="EMBL" id="OXA89616.1"/>
    </source>
</evidence>
<dbReference type="RefSeq" id="WP_052480239.1">
    <property type="nucleotide sequence ID" value="NZ_JPRK01000019.1"/>
</dbReference>
<comment type="caution">
    <text evidence="1">The sequence shown here is derived from an EMBL/GenBank/DDBJ whole genome shotgun (WGS) entry which is preliminary data.</text>
</comment>
<reference evidence="1 2" key="1">
    <citation type="submission" date="2016-11" db="EMBL/GenBank/DDBJ databases">
        <title>Whole genomes of Flavobacteriaceae.</title>
        <authorList>
            <person name="Stine C."/>
            <person name="Li C."/>
            <person name="Tadesse D."/>
        </authorList>
    </citation>
    <scope>NUCLEOTIDE SEQUENCE [LARGE SCALE GENOMIC DNA]</scope>
    <source>
        <strain evidence="1 2">ATCC 51468</strain>
    </source>
</reference>
<dbReference type="Proteomes" id="UP000198302">
    <property type="component" value="Unassembled WGS sequence"/>
</dbReference>
<gene>
    <name evidence="1" type="ORF">B0A73_04320</name>
</gene>
<dbReference type="InterPro" id="IPR005901">
    <property type="entry name" value="GLPGLI"/>
</dbReference>
<keyword evidence="2" id="KW-1185">Reference proteome</keyword>